<gene>
    <name evidence="1" type="ORF">FXF65_14745</name>
</gene>
<dbReference type="Proteomes" id="UP000322634">
    <property type="component" value="Unassembled WGS sequence"/>
</dbReference>
<evidence type="ECO:0000313" key="2">
    <source>
        <dbReference type="Proteomes" id="UP000322634"/>
    </source>
</evidence>
<dbReference type="InterPro" id="IPR035093">
    <property type="entry name" value="RelE/ParE_toxin_dom_sf"/>
</dbReference>
<dbReference type="AlphaFoldDB" id="A0A5D0UCM9"/>
<organism evidence="1 2">
    <name type="scientific">Actinomadura syzygii</name>
    <dbReference type="NCBI Taxonomy" id="1427538"/>
    <lineage>
        <taxon>Bacteria</taxon>
        <taxon>Bacillati</taxon>
        <taxon>Actinomycetota</taxon>
        <taxon>Actinomycetes</taxon>
        <taxon>Streptosporangiales</taxon>
        <taxon>Thermomonosporaceae</taxon>
        <taxon>Actinomadura</taxon>
    </lineage>
</organism>
<name>A0A5D0UCM9_9ACTN</name>
<protein>
    <recommendedName>
        <fullName evidence="3">Plasmid maintenance system killer protein</fullName>
    </recommendedName>
</protein>
<keyword evidence="2" id="KW-1185">Reference proteome</keyword>
<dbReference type="EMBL" id="VSFF01000005">
    <property type="protein sequence ID" value="TYC15323.1"/>
    <property type="molecule type" value="Genomic_DNA"/>
</dbReference>
<accession>A0A5D0UCM9</accession>
<sequence length="150" mass="16967">MSQRMRTAAARANDHDSTVAEFFPNEGSAFTCSVNTEGGTRLEVRYADPDLRDLCASDRELRRKYGAVCARRIATRLRAIDAADCLDDLMRAPGHCHPLNGEYYKDCFAFRLDGGYRLIFRLMTDEERKAQEIPDDTAALVVEIIDYHQG</sequence>
<dbReference type="SUPFAM" id="SSF143011">
    <property type="entry name" value="RelE-like"/>
    <property type="match status" value="1"/>
</dbReference>
<reference evidence="1 2" key="1">
    <citation type="submission" date="2019-08" db="EMBL/GenBank/DDBJ databases">
        <title>Actinomadura sp. nov. CYP1-5 isolated from mountain soil.</title>
        <authorList>
            <person name="Songsumanus A."/>
            <person name="Kuncharoen N."/>
            <person name="Kudo T."/>
            <person name="Yuki M."/>
            <person name="Igarashi Y."/>
            <person name="Tanasupawat S."/>
        </authorList>
    </citation>
    <scope>NUCLEOTIDE SEQUENCE [LARGE SCALE GENOMIC DNA]</scope>
    <source>
        <strain evidence="1 2">GKU157</strain>
    </source>
</reference>
<dbReference type="Gene3D" id="3.30.2310.20">
    <property type="entry name" value="RelE-like"/>
    <property type="match status" value="1"/>
</dbReference>
<evidence type="ECO:0000313" key="1">
    <source>
        <dbReference type="EMBL" id="TYC15323.1"/>
    </source>
</evidence>
<comment type="caution">
    <text evidence="1">The sequence shown here is derived from an EMBL/GenBank/DDBJ whole genome shotgun (WGS) entry which is preliminary data.</text>
</comment>
<evidence type="ECO:0008006" key="3">
    <source>
        <dbReference type="Google" id="ProtNLM"/>
    </source>
</evidence>
<dbReference type="OrthoDB" id="3478674at2"/>
<proteinExistence type="predicted"/>